<keyword evidence="2" id="KW-1185">Reference proteome</keyword>
<gene>
    <name evidence="1" type="ORF">CTRU02_208251</name>
</gene>
<dbReference type="EMBL" id="VUJX02000005">
    <property type="protein sequence ID" value="KAL0936036.1"/>
    <property type="molecule type" value="Genomic_DNA"/>
</dbReference>
<reference evidence="1 2" key="1">
    <citation type="journal article" date="2020" name="Phytopathology">
        <title>Genome Sequence Resources of Colletotrichum truncatum, C. plurivorum, C. musicola, and C. sojae: Four Species Pathogenic to Soybean (Glycine max).</title>
        <authorList>
            <person name="Rogerio F."/>
            <person name="Boufleur T.R."/>
            <person name="Ciampi-Guillardi M."/>
            <person name="Sukno S.A."/>
            <person name="Thon M.R."/>
            <person name="Massola Junior N.S."/>
            <person name="Baroncelli R."/>
        </authorList>
    </citation>
    <scope>NUCLEOTIDE SEQUENCE [LARGE SCALE GENOMIC DNA]</scope>
    <source>
        <strain evidence="1 2">CMES1059</strain>
    </source>
</reference>
<organism evidence="1 2">
    <name type="scientific">Colletotrichum truncatum</name>
    <name type="common">Anthracnose fungus</name>
    <name type="synonym">Colletotrichum capsici</name>
    <dbReference type="NCBI Taxonomy" id="5467"/>
    <lineage>
        <taxon>Eukaryota</taxon>
        <taxon>Fungi</taxon>
        <taxon>Dikarya</taxon>
        <taxon>Ascomycota</taxon>
        <taxon>Pezizomycotina</taxon>
        <taxon>Sordariomycetes</taxon>
        <taxon>Hypocreomycetidae</taxon>
        <taxon>Glomerellales</taxon>
        <taxon>Glomerellaceae</taxon>
        <taxon>Colletotrichum</taxon>
        <taxon>Colletotrichum truncatum species complex</taxon>
    </lineage>
</organism>
<evidence type="ECO:0000313" key="1">
    <source>
        <dbReference type="EMBL" id="KAL0936036.1"/>
    </source>
</evidence>
<name>A0ACC3YX55_COLTU</name>
<dbReference type="Proteomes" id="UP000805649">
    <property type="component" value="Unassembled WGS sequence"/>
</dbReference>
<proteinExistence type="predicted"/>
<accession>A0ACC3YX55</accession>
<protein>
    <submittedName>
        <fullName evidence="1">Fungal specific transcription factor domain-containing protein</fullName>
    </submittedName>
</protein>
<sequence>MVEVKITRGHSCVPCQNRKIKCNGHIPCAYCIKTDKECIRPLRAAQRRPTPPKTDSPSSGQVVECDGQRRYVEDNKLWTSLSDELETRTTSPPKQSSPARDGVPSTGINLIFGQQQHNFPDMLQPSAIQSFRLWQVFLSNVHPLTKIVHGPSIQEEILRVLQDPSKIEKSMECLLFSIYLIAVVSLTEQECRDVLDESREKHLARYRYATEAALSRVDFLRSTDLRVLQAFTLYLLALRHLCDNDVLWLLTGLATRMGQRMGLHRESSLKDLSPFDAEMRRRVWWQIIILDGRAAQVTGASMNPAVYLLGDTKQPANVNDADLVPSMGASPPVSPITTEMVFCSIRIDIGTWMMQQKTLPSFSAAGEGTSKFLKTIDDLENHIERKYLKNIDTNIPLNQLAFALARSAISQLRISACHPLRRPERGTNLTPEQMEGLLQNSLEVIRYDILTHTMRSMAPFLWHVSNFFPFETFVLLLGALSSCSTSQAAEAAWDVVNQVYEHHPSFIKNRNEPLHRALGNLTLKSWSQGIANARKGGLQEPAEPPCIGRLLQERSPLARTSQASSNYTASLGDSSPITPHSQGLDQMHGEISDDGVNYWSQNLPQDMSEMFFAMGGEFFNSDGMGIDSDIWQSIMGEMAPSGLDGFRQDASSCQGDESMTWFQRP</sequence>
<evidence type="ECO:0000313" key="2">
    <source>
        <dbReference type="Proteomes" id="UP000805649"/>
    </source>
</evidence>
<comment type="caution">
    <text evidence="1">The sequence shown here is derived from an EMBL/GenBank/DDBJ whole genome shotgun (WGS) entry which is preliminary data.</text>
</comment>